<evidence type="ECO:0000256" key="1">
    <source>
        <dbReference type="SAM" id="MobiDB-lite"/>
    </source>
</evidence>
<comment type="caution">
    <text evidence="2">The sequence shown here is derived from an EMBL/GenBank/DDBJ whole genome shotgun (WGS) entry which is preliminary data.</text>
</comment>
<accession>A0A0L6VJH0</accession>
<sequence>MQRTPPQTRSQVPAQHPLDPNLEHQRRHLPSDLCSSLEPHGSNSQLPANSLPTQQAISPSNSDHSAGHEGRATSPAQDEDPTQLFLKLLQTIKQPSSSGPKFCTPGMKPPDKFNSENSSKLRGFLQSCKLLFSNDPTV</sequence>
<feature type="non-terminal residue" evidence="2">
    <location>
        <position position="138"/>
    </location>
</feature>
<evidence type="ECO:0000313" key="2">
    <source>
        <dbReference type="EMBL" id="KNZ60893.1"/>
    </source>
</evidence>
<proteinExistence type="predicted"/>
<gene>
    <name evidence="2" type="ORF">VP01_14879g1</name>
</gene>
<dbReference type="AlphaFoldDB" id="A0A0L6VJH0"/>
<reference evidence="2 3" key="1">
    <citation type="submission" date="2015-08" db="EMBL/GenBank/DDBJ databases">
        <title>Next Generation Sequencing and Analysis of the Genome of Puccinia sorghi L Schw, the Causal Agent of Maize Common Rust.</title>
        <authorList>
            <person name="Rochi L."/>
            <person name="Burguener G."/>
            <person name="Darino M."/>
            <person name="Turjanski A."/>
            <person name="Kreff E."/>
            <person name="Dieguez M.J."/>
            <person name="Sacco F."/>
        </authorList>
    </citation>
    <scope>NUCLEOTIDE SEQUENCE [LARGE SCALE GENOMIC DNA]</scope>
    <source>
        <strain evidence="2 3">RO10H11247</strain>
    </source>
</reference>
<dbReference type="VEuPathDB" id="FungiDB:VP01_14879g1"/>
<feature type="compositionally biased region" description="Polar residues" evidence="1">
    <location>
        <begin position="41"/>
        <end position="64"/>
    </location>
</feature>
<evidence type="ECO:0000313" key="3">
    <source>
        <dbReference type="Proteomes" id="UP000037035"/>
    </source>
</evidence>
<feature type="compositionally biased region" description="Polar residues" evidence="1">
    <location>
        <begin position="1"/>
        <end position="13"/>
    </location>
</feature>
<name>A0A0L6VJH0_9BASI</name>
<organism evidence="2 3">
    <name type="scientific">Puccinia sorghi</name>
    <dbReference type="NCBI Taxonomy" id="27349"/>
    <lineage>
        <taxon>Eukaryota</taxon>
        <taxon>Fungi</taxon>
        <taxon>Dikarya</taxon>
        <taxon>Basidiomycota</taxon>
        <taxon>Pucciniomycotina</taxon>
        <taxon>Pucciniomycetes</taxon>
        <taxon>Pucciniales</taxon>
        <taxon>Pucciniaceae</taxon>
        <taxon>Puccinia</taxon>
    </lineage>
</organism>
<feature type="region of interest" description="Disordered" evidence="1">
    <location>
        <begin position="1"/>
        <end position="118"/>
    </location>
</feature>
<dbReference type="Proteomes" id="UP000037035">
    <property type="component" value="Unassembled WGS sequence"/>
</dbReference>
<keyword evidence="3" id="KW-1185">Reference proteome</keyword>
<protein>
    <submittedName>
        <fullName evidence="2">Uncharacterized protein</fullName>
    </submittedName>
</protein>
<dbReference type="EMBL" id="LAVV01005418">
    <property type="protein sequence ID" value="KNZ60893.1"/>
    <property type="molecule type" value="Genomic_DNA"/>
</dbReference>